<keyword evidence="3" id="KW-1185">Reference proteome</keyword>
<dbReference type="Pfam" id="PF14258">
    <property type="entry name" value="DUF4350"/>
    <property type="match status" value="1"/>
</dbReference>
<proteinExistence type="predicted"/>
<evidence type="ECO:0000313" key="3">
    <source>
        <dbReference type="Proteomes" id="UP001321580"/>
    </source>
</evidence>
<gene>
    <name evidence="2" type="ORF">QLQ15_04920</name>
</gene>
<name>A0ABT6XDP0_9GAMM</name>
<protein>
    <submittedName>
        <fullName evidence="2">DUF4350 domain-containing protein</fullName>
    </submittedName>
</protein>
<dbReference type="RefSeq" id="WP_283211728.1">
    <property type="nucleotide sequence ID" value="NZ_JASGBI010000001.1"/>
</dbReference>
<sequence length="377" mass="42150">MSVLRRPPLSAILAIAFVVAVAAAIAWWNYSFVRVEKSVEVPRTGEARSNPLYVLKLALRLDGVNAVARPRLQRDRVSLGPRDTVLIYSDPQTLMTADVDALLAWVEQGGHLLVRTPPGGNRADHGHSSLLSRFDIVPTAPGCAGLRVRGEDPHVEFCEGSHFRLSPASPTPLLQWRDERDTLAFARLRHGRGLVDVLADFDFLENDAMKDGPHVALARQLLAPNYRAGAVHLIYDAQVPSFWWTLLTRSWMAWAPLMLALLAWLWRRSQRFGPQLPAPASERRSLMEHIVASGEHVYRYGYAHLLHQAALDAFLARLRRRDPEAAALRGEPQVALLAQRLAMPPAEIRDALSTPIARDRAAFRQRVATLVRMRNSL</sequence>
<dbReference type="EMBL" id="JASGBI010000001">
    <property type="protein sequence ID" value="MDI9238252.1"/>
    <property type="molecule type" value="Genomic_DNA"/>
</dbReference>
<evidence type="ECO:0000259" key="1">
    <source>
        <dbReference type="Pfam" id="PF14258"/>
    </source>
</evidence>
<feature type="domain" description="DUF4350" evidence="1">
    <location>
        <begin position="47"/>
        <end position="222"/>
    </location>
</feature>
<evidence type="ECO:0000313" key="2">
    <source>
        <dbReference type="EMBL" id="MDI9238252.1"/>
    </source>
</evidence>
<dbReference type="InterPro" id="IPR025646">
    <property type="entry name" value="DUF4350"/>
</dbReference>
<dbReference type="Proteomes" id="UP001321580">
    <property type="component" value="Unassembled WGS sequence"/>
</dbReference>
<organism evidence="2 3">
    <name type="scientific">Lysobacter stagni</name>
    <dbReference type="NCBI Taxonomy" id="3045172"/>
    <lineage>
        <taxon>Bacteria</taxon>
        <taxon>Pseudomonadati</taxon>
        <taxon>Pseudomonadota</taxon>
        <taxon>Gammaproteobacteria</taxon>
        <taxon>Lysobacterales</taxon>
        <taxon>Lysobacteraceae</taxon>
        <taxon>Lysobacter</taxon>
    </lineage>
</organism>
<accession>A0ABT6XDP0</accession>
<reference evidence="2 3" key="1">
    <citation type="submission" date="2023-05" db="EMBL/GenBank/DDBJ databases">
        <title>Lysobacter sp. strain LF1 Genome sequencing and assembly.</title>
        <authorList>
            <person name="Jung Y."/>
        </authorList>
    </citation>
    <scope>NUCLEOTIDE SEQUENCE [LARGE SCALE GENOMIC DNA]</scope>
    <source>
        <strain evidence="2 3">LF1</strain>
    </source>
</reference>
<comment type="caution">
    <text evidence="2">The sequence shown here is derived from an EMBL/GenBank/DDBJ whole genome shotgun (WGS) entry which is preliminary data.</text>
</comment>